<feature type="transmembrane region" description="Helical" evidence="9">
    <location>
        <begin position="279"/>
        <end position="309"/>
    </location>
</feature>
<evidence type="ECO:0000256" key="3">
    <source>
        <dbReference type="ARBA" id="ARBA00022692"/>
    </source>
</evidence>
<dbReference type="InterPro" id="IPR003593">
    <property type="entry name" value="AAA+_ATPase"/>
</dbReference>
<protein>
    <submittedName>
        <fullName evidence="12">ATP-binding cassette subfamily B protein</fullName>
    </submittedName>
</protein>
<dbReference type="Gene3D" id="3.40.50.300">
    <property type="entry name" value="P-loop containing nucleotide triphosphate hydrolases"/>
    <property type="match status" value="1"/>
</dbReference>
<keyword evidence="5 12" id="KW-0067">ATP-binding</keyword>
<dbReference type="RefSeq" id="WP_132023721.1">
    <property type="nucleotide sequence ID" value="NZ_CP016605.1"/>
</dbReference>
<dbReference type="EMBL" id="SLXI01000004">
    <property type="protein sequence ID" value="TCP12206.1"/>
    <property type="molecule type" value="Genomic_DNA"/>
</dbReference>
<organism evidence="12 13">
    <name type="scientific">Bisgaardia hudsonensis</name>
    <dbReference type="NCBI Taxonomy" id="109472"/>
    <lineage>
        <taxon>Bacteria</taxon>
        <taxon>Pseudomonadati</taxon>
        <taxon>Pseudomonadota</taxon>
        <taxon>Gammaproteobacteria</taxon>
        <taxon>Pasteurellales</taxon>
        <taxon>Pasteurellaceae</taxon>
        <taxon>Bisgaardia</taxon>
    </lineage>
</organism>
<dbReference type="Gene3D" id="1.20.1560.10">
    <property type="entry name" value="ABC transporter type 1, transmembrane domain"/>
    <property type="match status" value="1"/>
</dbReference>
<keyword evidence="7 9" id="KW-0472">Membrane</keyword>
<evidence type="ECO:0000256" key="5">
    <source>
        <dbReference type="ARBA" id="ARBA00022840"/>
    </source>
</evidence>
<evidence type="ECO:0000313" key="12">
    <source>
        <dbReference type="EMBL" id="TCP12206.1"/>
    </source>
</evidence>
<feature type="domain" description="ABC transporter" evidence="10">
    <location>
        <begin position="338"/>
        <end position="572"/>
    </location>
</feature>
<comment type="caution">
    <text evidence="12">The sequence shown here is derived from an EMBL/GenBank/DDBJ whole genome shotgun (WGS) entry which is preliminary data.</text>
</comment>
<keyword evidence="8" id="KW-0175">Coiled coil</keyword>
<keyword evidence="13" id="KW-1185">Reference proteome</keyword>
<sequence>MIKFFQRYFALSESGAKDLRTAIFSHTLLNLSIMLPVMLAFIFLEEYLNILEKNISTDDNSLWFYLIFSIFSFIIMYAIAYIDYAKLYTKIYTESSKRRIKLAETLRELPMSFFSKKDTADLSAVIMEDTEQIEGLFSHAVPQIFAAIISMTLISFAMFLYDWRMSLAMFWVVPISFLVFYLSKKRMENGHYEVYNQKRIVTETIQEGIEMIQEIKGYNQESTYMQSLDKELDNFENKLIKGELMGGALLNSSYVVLKLGLPSIIFVGAFLFIENKITLFSYLVFLIIIGRIYDPFIETMNNFAALLYLKVRINRIKEMDSMSRQTGLKEFSPDNFDIKFKNVDFSYQENQKTLKNINFTAKQGEITALIGTSGSGKSTIAKLATRFWDIDKGQILLGNQDIKEISPEILLKYFSIVFQDVVLFNTSIMENIRLGRKNATDDEVKEAARLAQCTEFINKLPKGYETVIGENGEKLSGGERQRISIARALLKDAPIILLDEATANLDARNERKIQQAISELIKNKTVLIIAHRMRTIINADRIISLEAGRIVENDTPQVLRTQNGIFASMINKQQTFNKISIN</sequence>
<keyword evidence="6 9" id="KW-1133">Transmembrane helix</keyword>
<dbReference type="PROSITE" id="PS50893">
    <property type="entry name" value="ABC_TRANSPORTER_2"/>
    <property type="match status" value="1"/>
</dbReference>
<evidence type="ECO:0000259" key="10">
    <source>
        <dbReference type="PROSITE" id="PS50893"/>
    </source>
</evidence>
<dbReference type="PROSITE" id="PS00211">
    <property type="entry name" value="ABC_TRANSPORTER_1"/>
    <property type="match status" value="1"/>
</dbReference>
<evidence type="ECO:0000256" key="2">
    <source>
        <dbReference type="ARBA" id="ARBA00022475"/>
    </source>
</evidence>
<feature type="transmembrane region" description="Helical" evidence="9">
    <location>
        <begin position="63"/>
        <end position="82"/>
    </location>
</feature>
<dbReference type="GO" id="GO:0140359">
    <property type="term" value="F:ABC-type transporter activity"/>
    <property type="evidence" value="ECO:0007669"/>
    <property type="project" value="InterPro"/>
</dbReference>
<dbReference type="PROSITE" id="PS50929">
    <property type="entry name" value="ABC_TM1F"/>
    <property type="match status" value="1"/>
</dbReference>
<dbReference type="PANTHER" id="PTHR24221">
    <property type="entry name" value="ATP-BINDING CASSETTE SUB-FAMILY B"/>
    <property type="match status" value="1"/>
</dbReference>
<dbReference type="InterPro" id="IPR017871">
    <property type="entry name" value="ABC_transporter-like_CS"/>
</dbReference>
<gene>
    <name evidence="12" type="ORF">EV697_10411</name>
</gene>
<reference evidence="12 13" key="1">
    <citation type="submission" date="2019-03" db="EMBL/GenBank/DDBJ databases">
        <title>Genomic Encyclopedia of Type Strains, Phase IV (KMG-IV): sequencing the most valuable type-strain genomes for metagenomic binning, comparative biology and taxonomic classification.</title>
        <authorList>
            <person name="Goeker M."/>
        </authorList>
    </citation>
    <scope>NUCLEOTIDE SEQUENCE [LARGE SCALE GENOMIC DNA]</scope>
    <source>
        <strain evidence="12 13">DSM 28231</strain>
    </source>
</reference>
<evidence type="ECO:0000256" key="1">
    <source>
        <dbReference type="ARBA" id="ARBA00004651"/>
    </source>
</evidence>
<feature type="transmembrane region" description="Helical" evidence="9">
    <location>
        <begin position="248"/>
        <end position="273"/>
    </location>
</feature>
<feature type="domain" description="ABC transmembrane type-1" evidence="11">
    <location>
        <begin position="99"/>
        <end position="306"/>
    </location>
</feature>
<evidence type="ECO:0000256" key="7">
    <source>
        <dbReference type="ARBA" id="ARBA00023136"/>
    </source>
</evidence>
<dbReference type="FunFam" id="3.40.50.300:FF:001443">
    <property type="entry name" value="ABC transporter, ATP-binding protein"/>
    <property type="match status" value="1"/>
</dbReference>
<dbReference type="InterPro" id="IPR027417">
    <property type="entry name" value="P-loop_NTPase"/>
</dbReference>
<dbReference type="OrthoDB" id="9806127at2"/>
<accession>A0A4R2MYS9</accession>
<keyword evidence="2" id="KW-1003">Cell membrane</keyword>
<dbReference type="InterPro" id="IPR036640">
    <property type="entry name" value="ABC1_TM_sf"/>
</dbReference>
<proteinExistence type="predicted"/>
<keyword evidence="4" id="KW-0547">Nucleotide-binding</keyword>
<dbReference type="Pfam" id="PF00664">
    <property type="entry name" value="ABC_membrane"/>
    <property type="match status" value="1"/>
</dbReference>
<evidence type="ECO:0000256" key="6">
    <source>
        <dbReference type="ARBA" id="ARBA00022989"/>
    </source>
</evidence>
<dbReference type="Pfam" id="PF00005">
    <property type="entry name" value="ABC_tran"/>
    <property type="match status" value="1"/>
</dbReference>
<dbReference type="InterPro" id="IPR003439">
    <property type="entry name" value="ABC_transporter-like_ATP-bd"/>
</dbReference>
<dbReference type="GO" id="GO:0034040">
    <property type="term" value="F:ATPase-coupled lipid transmembrane transporter activity"/>
    <property type="evidence" value="ECO:0007669"/>
    <property type="project" value="TreeGrafter"/>
</dbReference>
<comment type="subcellular location">
    <subcellularLocation>
        <location evidence="1">Cell membrane</location>
        <topology evidence="1">Multi-pass membrane protein</topology>
    </subcellularLocation>
</comment>
<dbReference type="AlphaFoldDB" id="A0A4R2MYS9"/>
<feature type="transmembrane region" description="Helical" evidence="9">
    <location>
        <begin position="21"/>
        <end position="43"/>
    </location>
</feature>
<name>A0A4R2MYS9_9PAST</name>
<dbReference type="Proteomes" id="UP000294841">
    <property type="component" value="Unassembled WGS sequence"/>
</dbReference>
<keyword evidence="3 9" id="KW-0812">Transmembrane</keyword>
<dbReference type="InterPro" id="IPR039421">
    <property type="entry name" value="Type_1_exporter"/>
</dbReference>
<dbReference type="InterPro" id="IPR011527">
    <property type="entry name" value="ABC1_TM_dom"/>
</dbReference>
<feature type="coiled-coil region" evidence="8">
    <location>
        <begin position="218"/>
        <end position="245"/>
    </location>
</feature>
<dbReference type="GO" id="GO:0005524">
    <property type="term" value="F:ATP binding"/>
    <property type="evidence" value="ECO:0007669"/>
    <property type="project" value="UniProtKB-KW"/>
</dbReference>
<dbReference type="SMART" id="SM00382">
    <property type="entry name" value="AAA"/>
    <property type="match status" value="1"/>
</dbReference>
<dbReference type="SUPFAM" id="SSF90123">
    <property type="entry name" value="ABC transporter transmembrane region"/>
    <property type="match status" value="1"/>
</dbReference>
<dbReference type="GO" id="GO:0016887">
    <property type="term" value="F:ATP hydrolysis activity"/>
    <property type="evidence" value="ECO:0007669"/>
    <property type="project" value="InterPro"/>
</dbReference>
<evidence type="ECO:0000256" key="9">
    <source>
        <dbReference type="SAM" id="Phobius"/>
    </source>
</evidence>
<feature type="transmembrane region" description="Helical" evidence="9">
    <location>
        <begin position="144"/>
        <end position="161"/>
    </location>
</feature>
<dbReference type="CDD" id="cd07346">
    <property type="entry name" value="ABC_6TM_exporters"/>
    <property type="match status" value="1"/>
</dbReference>
<dbReference type="SUPFAM" id="SSF52540">
    <property type="entry name" value="P-loop containing nucleoside triphosphate hydrolases"/>
    <property type="match status" value="1"/>
</dbReference>
<dbReference type="PANTHER" id="PTHR24221:SF397">
    <property type="entry name" value="ABC TRANSPORTER, ATP-BINDING TRANSMEMBRANE PROTEIN"/>
    <property type="match status" value="1"/>
</dbReference>
<evidence type="ECO:0000256" key="8">
    <source>
        <dbReference type="SAM" id="Coils"/>
    </source>
</evidence>
<evidence type="ECO:0000259" key="11">
    <source>
        <dbReference type="PROSITE" id="PS50929"/>
    </source>
</evidence>
<evidence type="ECO:0000256" key="4">
    <source>
        <dbReference type="ARBA" id="ARBA00022741"/>
    </source>
</evidence>
<dbReference type="GO" id="GO:0005886">
    <property type="term" value="C:plasma membrane"/>
    <property type="evidence" value="ECO:0007669"/>
    <property type="project" value="UniProtKB-SubCell"/>
</dbReference>
<evidence type="ECO:0000313" key="13">
    <source>
        <dbReference type="Proteomes" id="UP000294841"/>
    </source>
</evidence>
<feature type="transmembrane region" description="Helical" evidence="9">
    <location>
        <begin position="167"/>
        <end position="183"/>
    </location>
</feature>